<evidence type="ECO:0000256" key="1">
    <source>
        <dbReference type="SAM" id="MobiDB-lite"/>
    </source>
</evidence>
<organism evidence="2 3">
    <name type="scientific">Acer saccharum</name>
    <name type="common">Sugar maple</name>
    <dbReference type="NCBI Taxonomy" id="4024"/>
    <lineage>
        <taxon>Eukaryota</taxon>
        <taxon>Viridiplantae</taxon>
        <taxon>Streptophyta</taxon>
        <taxon>Embryophyta</taxon>
        <taxon>Tracheophyta</taxon>
        <taxon>Spermatophyta</taxon>
        <taxon>Magnoliopsida</taxon>
        <taxon>eudicotyledons</taxon>
        <taxon>Gunneridae</taxon>
        <taxon>Pentapetalae</taxon>
        <taxon>rosids</taxon>
        <taxon>malvids</taxon>
        <taxon>Sapindales</taxon>
        <taxon>Sapindaceae</taxon>
        <taxon>Hippocastanoideae</taxon>
        <taxon>Acereae</taxon>
        <taxon>Acer</taxon>
    </lineage>
</organism>
<evidence type="ECO:0000313" key="2">
    <source>
        <dbReference type="EMBL" id="KAK0601510.1"/>
    </source>
</evidence>
<feature type="compositionally biased region" description="Basic and acidic residues" evidence="1">
    <location>
        <begin position="63"/>
        <end position="75"/>
    </location>
</feature>
<evidence type="ECO:0000313" key="3">
    <source>
        <dbReference type="Proteomes" id="UP001168877"/>
    </source>
</evidence>
<reference evidence="2" key="1">
    <citation type="journal article" date="2022" name="Plant J.">
        <title>Strategies of tolerance reflected in two North American maple genomes.</title>
        <authorList>
            <person name="McEvoy S.L."/>
            <person name="Sezen U.U."/>
            <person name="Trouern-Trend A."/>
            <person name="McMahon S.M."/>
            <person name="Schaberg P.G."/>
            <person name="Yang J."/>
            <person name="Wegrzyn J.L."/>
            <person name="Swenson N.G."/>
        </authorList>
    </citation>
    <scope>NUCLEOTIDE SEQUENCE</scope>
    <source>
        <strain evidence="2">NS2018</strain>
    </source>
</reference>
<protein>
    <submittedName>
        <fullName evidence="2">Uncharacterized protein</fullName>
    </submittedName>
</protein>
<dbReference type="Proteomes" id="UP001168877">
    <property type="component" value="Unassembled WGS sequence"/>
</dbReference>
<keyword evidence="3" id="KW-1185">Reference proteome</keyword>
<comment type="caution">
    <text evidence="2">The sequence shown here is derived from an EMBL/GenBank/DDBJ whole genome shotgun (WGS) entry which is preliminary data.</text>
</comment>
<dbReference type="AlphaFoldDB" id="A0AA39W2U6"/>
<reference evidence="2" key="2">
    <citation type="submission" date="2023-06" db="EMBL/GenBank/DDBJ databases">
        <authorList>
            <person name="Swenson N.G."/>
            <person name="Wegrzyn J.L."/>
            <person name="Mcevoy S.L."/>
        </authorList>
    </citation>
    <scope>NUCLEOTIDE SEQUENCE</scope>
    <source>
        <strain evidence="2">NS2018</strain>
        <tissue evidence="2">Leaf</tissue>
    </source>
</reference>
<dbReference type="EMBL" id="JAUESC010000003">
    <property type="protein sequence ID" value="KAK0601510.1"/>
    <property type="molecule type" value="Genomic_DNA"/>
</dbReference>
<feature type="compositionally biased region" description="Acidic residues" evidence="1">
    <location>
        <begin position="76"/>
        <end position="97"/>
    </location>
</feature>
<gene>
    <name evidence="2" type="ORF">LWI29_024909</name>
</gene>
<name>A0AA39W2U6_ACESA</name>
<feature type="region of interest" description="Disordered" evidence="1">
    <location>
        <begin position="63"/>
        <end position="97"/>
    </location>
</feature>
<accession>A0AA39W2U6</accession>
<proteinExistence type="predicted"/>
<sequence>MKPFQVYVKYVDRIVDMDLIEPGDCSVISLINDTRKFELILVPNAIHFPEDEPTGLLGFKEENISNPVEENKHELVEEDNAEPDEDNNEEGNAEPIT</sequence>